<evidence type="ECO:0000256" key="5">
    <source>
        <dbReference type="ARBA" id="ARBA00022606"/>
    </source>
</evidence>
<dbReference type="Pfam" id="PF01395">
    <property type="entry name" value="PBP_GOBP"/>
    <property type="match status" value="1"/>
</dbReference>
<evidence type="ECO:0000256" key="6">
    <source>
        <dbReference type="ARBA" id="ARBA00022725"/>
    </source>
</evidence>
<dbReference type="GO" id="GO:0005576">
    <property type="term" value="C:extracellular region"/>
    <property type="evidence" value="ECO:0007669"/>
    <property type="project" value="UniProtKB-SubCell"/>
</dbReference>
<keyword evidence="8" id="KW-0732">Signal</keyword>
<evidence type="ECO:0000256" key="4">
    <source>
        <dbReference type="ARBA" id="ARBA00022525"/>
    </source>
</evidence>
<reference evidence="9" key="2">
    <citation type="submission" date="2020-05" db="UniProtKB">
        <authorList>
            <consortium name="EnsemblMetazoa"/>
        </authorList>
    </citation>
    <scope>IDENTIFICATION</scope>
    <source>
        <strain evidence="9">FAR1</strain>
    </source>
</reference>
<keyword evidence="5" id="KW-0716">Sensory transduction</keyword>
<dbReference type="PANTHER" id="PTHR21066:SF17">
    <property type="entry name" value="AGAP011368-PA"/>
    <property type="match status" value="1"/>
</dbReference>
<evidence type="ECO:0000256" key="3">
    <source>
        <dbReference type="ARBA" id="ARBA00022448"/>
    </source>
</evidence>
<feature type="signal peptide" evidence="8">
    <location>
        <begin position="1"/>
        <end position="17"/>
    </location>
</feature>
<dbReference type="VEuPathDB" id="VectorBase:AFAF013849"/>
<evidence type="ECO:0000313" key="9">
    <source>
        <dbReference type="EnsemblMetazoa" id="AFAF013849-PA"/>
    </source>
</evidence>
<dbReference type="STRING" id="69004.A0A182QNQ2"/>
<dbReference type="PANTHER" id="PTHR21066">
    <property type="entry name" value="ODORANT-BINDING PROTEIN 59A-RELATED"/>
    <property type="match status" value="1"/>
</dbReference>
<dbReference type="InterPro" id="IPR006170">
    <property type="entry name" value="PBP/GOBP"/>
</dbReference>
<sequence length="202" mass="22571">MGKVLIFVAVLVVATAAGRLERSPFGSRIRRDASMRCCNDGFDQSEIHAKFAEVRTGCIQELGLGDVPHEEMIKNRENLNCVTECIARKEGIADETGALVHEDLSKVVLEHMSTIEWKVPLAEGFVKQCFDEVDAAHSDFAPTDEAKCNPEGFEFVFCLWRHFTLSCPEEFRDDSEHCVELRNKLANKEDVSELHDGIGAAE</sequence>
<proteinExistence type="inferred from homology"/>
<comment type="subcellular location">
    <subcellularLocation>
        <location evidence="1">Secreted</location>
    </subcellularLocation>
</comment>
<protein>
    <submittedName>
        <fullName evidence="9">Uncharacterized protein</fullName>
    </submittedName>
</protein>
<dbReference type="InterPro" id="IPR052295">
    <property type="entry name" value="Odorant-binding_protein"/>
</dbReference>
<dbReference type="Proteomes" id="UP000075886">
    <property type="component" value="Unassembled WGS sequence"/>
</dbReference>
<evidence type="ECO:0000256" key="1">
    <source>
        <dbReference type="ARBA" id="ARBA00004613"/>
    </source>
</evidence>
<comment type="similarity">
    <text evidence="2">Belongs to the PBP/GOBP family.</text>
</comment>
<feature type="chain" id="PRO_5008133136" evidence="8">
    <location>
        <begin position="18"/>
        <end position="202"/>
    </location>
</feature>
<dbReference type="Gene3D" id="1.10.238.270">
    <property type="match status" value="1"/>
</dbReference>
<evidence type="ECO:0000256" key="8">
    <source>
        <dbReference type="SAM" id="SignalP"/>
    </source>
</evidence>
<keyword evidence="3" id="KW-0813">Transport</keyword>
<evidence type="ECO:0000313" key="10">
    <source>
        <dbReference type="Proteomes" id="UP000075886"/>
    </source>
</evidence>
<evidence type="ECO:0000256" key="7">
    <source>
        <dbReference type="ARBA" id="ARBA00023157"/>
    </source>
</evidence>
<keyword evidence="10" id="KW-1185">Reference proteome</keyword>
<dbReference type="SUPFAM" id="SSF47565">
    <property type="entry name" value="Insect pheromone/odorant-binding proteins"/>
    <property type="match status" value="1"/>
</dbReference>
<dbReference type="GO" id="GO:0007608">
    <property type="term" value="P:sensory perception of smell"/>
    <property type="evidence" value="ECO:0007669"/>
    <property type="project" value="UniProtKB-KW"/>
</dbReference>
<dbReference type="EnsemblMetazoa" id="AFAF013849-RA">
    <property type="protein sequence ID" value="AFAF013849-PA"/>
    <property type="gene ID" value="AFAF013849"/>
</dbReference>
<reference evidence="10" key="1">
    <citation type="submission" date="2014-01" db="EMBL/GenBank/DDBJ databases">
        <title>The Genome Sequence of Anopheles farauti FAR1 (V2).</title>
        <authorList>
            <consortium name="The Broad Institute Genomics Platform"/>
            <person name="Neafsey D.E."/>
            <person name="Besansky N."/>
            <person name="Howell P."/>
            <person name="Walton C."/>
            <person name="Young S.K."/>
            <person name="Zeng Q."/>
            <person name="Gargeya S."/>
            <person name="Fitzgerald M."/>
            <person name="Haas B."/>
            <person name="Abouelleil A."/>
            <person name="Allen A.W."/>
            <person name="Alvarado L."/>
            <person name="Arachchi H.M."/>
            <person name="Berlin A.M."/>
            <person name="Chapman S.B."/>
            <person name="Gainer-Dewar J."/>
            <person name="Goldberg J."/>
            <person name="Griggs A."/>
            <person name="Gujja S."/>
            <person name="Hansen M."/>
            <person name="Howarth C."/>
            <person name="Imamovic A."/>
            <person name="Ireland A."/>
            <person name="Larimer J."/>
            <person name="McCowan C."/>
            <person name="Murphy C."/>
            <person name="Pearson M."/>
            <person name="Poon T.W."/>
            <person name="Priest M."/>
            <person name="Roberts A."/>
            <person name="Saif S."/>
            <person name="Shea T."/>
            <person name="Sisk P."/>
            <person name="Sykes S."/>
            <person name="Wortman J."/>
            <person name="Nusbaum C."/>
            <person name="Birren B."/>
        </authorList>
    </citation>
    <scope>NUCLEOTIDE SEQUENCE [LARGE SCALE GENOMIC DNA]</scope>
    <source>
        <strain evidence="10">FAR1</strain>
    </source>
</reference>
<keyword evidence="4" id="KW-0964">Secreted</keyword>
<keyword evidence="7" id="KW-1015">Disulfide bond</keyword>
<accession>A0A182QNQ2</accession>
<name>A0A182QNQ2_9DIPT</name>
<evidence type="ECO:0000256" key="2">
    <source>
        <dbReference type="ARBA" id="ARBA00008098"/>
    </source>
</evidence>
<keyword evidence="6" id="KW-0552">Olfaction</keyword>
<dbReference type="InterPro" id="IPR036728">
    <property type="entry name" value="PBP_GOBP_sf"/>
</dbReference>
<dbReference type="EMBL" id="AXCN02001122">
    <property type="status" value="NOT_ANNOTATED_CDS"/>
    <property type="molecule type" value="Genomic_DNA"/>
</dbReference>
<dbReference type="GO" id="GO:0005549">
    <property type="term" value="F:odorant binding"/>
    <property type="evidence" value="ECO:0007669"/>
    <property type="project" value="InterPro"/>
</dbReference>
<dbReference type="AlphaFoldDB" id="A0A182QNQ2"/>
<organism evidence="9 10">
    <name type="scientific">Anopheles farauti</name>
    <dbReference type="NCBI Taxonomy" id="69004"/>
    <lineage>
        <taxon>Eukaryota</taxon>
        <taxon>Metazoa</taxon>
        <taxon>Ecdysozoa</taxon>
        <taxon>Arthropoda</taxon>
        <taxon>Hexapoda</taxon>
        <taxon>Insecta</taxon>
        <taxon>Pterygota</taxon>
        <taxon>Neoptera</taxon>
        <taxon>Endopterygota</taxon>
        <taxon>Diptera</taxon>
        <taxon>Nematocera</taxon>
        <taxon>Culicoidea</taxon>
        <taxon>Culicidae</taxon>
        <taxon>Anophelinae</taxon>
        <taxon>Anopheles</taxon>
    </lineage>
</organism>